<gene>
    <name evidence="3" type="ORF">HMPREF9473_00767</name>
</gene>
<sequence>MKPKIIIKTIVDLFAPGMAVIGTIWSVMEILEKYYSDTPFINFYQNHISCMLIPGILAVVINVVCLLNNERKVSFTIKDAKITIEIGDILRKRDGVIVVGINNQWNTNGAQIGKSSIHKALLDKYGQDRLDAAFAKGKTEAERLFFQEEIGGKEYLFLRMSDLNNNNAASTTIDQMQKALDELFYHQDYLSMYEGRIYFPVLGTGEGGICLNRVETIEFMVKRFWKFQKQINRNSIVKIKELHIVIYWKDFNRKEWNQIKQWVDKIGQYCMECQMFQSGEEVEC</sequence>
<reference evidence="3 4" key="1">
    <citation type="submission" date="2011-08" db="EMBL/GenBank/DDBJ databases">
        <title>The Genome Sequence of Clostridium hathewayi WAL-18680.</title>
        <authorList>
            <consortium name="The Broad Institute Genome Sequencing Platform"/>
            <person name="Earl A."/>
            <person name="Ward D."/>
            <person name="Feldgarden M."/>
            <person name="Gevers D."/>
            <person name="Finegold S.M."/>
            <person name="Summanen P.H."/>
            <person name="Molitoris D.R."/>
            <person name="Song M."/>
            <person name="Daigneault M."/>
            <person name="Allen-Vercoe E."/>
            <person name="Young S.K."/>
            <person name="Zeng Q."/>
            <person name="Gargeya S."/>
            <person name="Fitzgerald M."/>
            <person name="Haas B."/>
            <person name="Abouelleil A."/>
            <person name="Alvarado L."/>
            <person name="Arachchi H.M."/>
            <person name="Berlin A."/>
            <person name="Brown A."/>
            <person name="Chapman S.B."/>
            <person name="Chen Z."/>
            <person name="Dunbar C."/>
            <person name="Freedman E."/>
            <person name="Gearin G."/>
            <person name="Gellesch M."/>
            <person name="Goldberg J."/>
            <person name="Griggs A."/>
            <person name="Gujja S."/>
            <person name="Heiman D."/>
            <person name="Howarth C."/>
            <person name="Larson L."/>
            <person name="Lui A."/>
            <person name="MacDonald P.J.P."/>
            <person name="Montmayeur A."/>
            <person name="Murphy C."/>
            <person name="Neiman D."/>
            <person name="Pearson M."/>
            <person name="Priest M."/>
            <person name="Roberts A."/>
            <person name="Saif S."/>
            <person name="Shea T."/>
            <person name="Shenoy N."/>
            <person name="Sisk P."/>
            <person name="Stolte C."/>
            <person name="Sykes S."/>
            <person name="Wortman J."/>
            <person name="Nusbaum C."/>
            <person name="Birren B."/>
        </authorList>
    </citation>
    <scope>NUCLEOTIDE SEQUENCE [LARGE SCALE GENOMIC DNA]</scope>
    <source>
        <strain evidence="3 4">WAL-18680</strain>
    </source>
</reference>
<evidence type="ECO:0000259" key="2">
    <source>
        <dbReference type="Pfam" id="PF20016"/>
    </source>
</evidence>
<keyword evidence="1" id="KW-0812">Transmembrane</keyword>
<comment type="caution">
    <text evidence="3">The sequence shown here is derived from an EMBL/GenBank/DDBJ whole genome shotgun (WGS) entry which is preliminary data.</text>
</comment>
<dbReference type="InterPro" id="IPR043472">
    <property type="entry name" value="Macro_dom-like"/>
</dbReference>
<proteinExistence type="predicted"/>
<dbReference type="HOGENOM" id="CLU_979247_0_0_9"/>
<keyword evidence="1" id="KW-0472">Membrane</keyword>
<feature type="transmembrane region" description="Helical" evidence="1">
    <location>
        <begin position="48"/>
        <end position="68"/>
    </location>
</feature>
<evidence type="ECO:0000256" key="1">
    <source>
        <dbReference type="SAM" id="Phobius"/>
    </source>
</evidence>
<keyword evidence="1" id="KW-1133">Transmembrane helix</keyword>
<dbReference type="RefSeq" id="WP_006778753.1">
    <property type="nucleotide sequence ID" value="NZ_CP040506.1"/>
</dbReference>
<feature type="transmembrane region" description="Helical" evidence="1">
    <location>
        <begin position="9"/>
        <end position="28"/>
    </location>
</feature>
<dbReference type="AlphaFoldDB" id="G5IBI9"/>
<dbReference type="PATRIC" id="fig|742737.3.peg.763"/>
<protein>
    <recommendedName>
        <fullName evidence="2">Thoeris protein ThsA Macro domain-containing protein</fullName>
    </recommendedName>
</protein>
<feature type="domain" description="Thoeris protein ThsA Macro" evidence="2">
    <location>
        <begin position="82"/>
        <end position="246"/>
    </location>
</feature>
<evidence type="ECO:0000313" key="4">
    <source>
        <dbReference type="Proteomes" id="UP000005384"/>
    </source>
</evidence>
<name>G5IBI9_9FIRM</name>
<dbReference type="SUPFAM" id="SSF52949">
    <property type="entry name" value="Macro domain-like"/>
    <property type="match status" value="1"/>
</dbReference>
<keyword evidence="4" id="KW-1185">Reference proteome</keyword>
<dbReference type="EMBL" id="ADLN01000006">
    <property type="protein sequence ID" value="EHI61152.1"/>
    <property type="molecule type" value="Genomic_DNA"/>
</dbReference>
<accession>G5IBI9</accession>
<dbReference type="InterPro" id="IPR045535">
    <property type="entry name" value="ThsA_Macro"/>
</dbReference>
<dbReference type="Pfam" id="PF20016">
    <property type="entry name" value="ThsA_Macro"/>
    <property type="match status" value="1"/>
</dbReference>
<dbReference type="Proteomes" id="UP000005384">
    <property type="component" value="Unassembled WGS sequence"/>
</dbReference>
<evidence type="ECO:0000313" key="3">
    <source>
        <dbReference type="EMBL" id="EHI61152.1"/>
    </source>
</evidence>
<organism evidence="3 4">
    <name type="scientific">Hungatella hathewayi WAL-18680</name>
    <dbReference type="NCBI Taxonomy" id="742737"/>
    <lineage>
        <taxon>Bacteria</taxon>
        <taxon>Bacillati</taxon>
        <taxon>Bacillota</taxon>
        <taxon>Clostridia</taxon>
        <taxon>Lachnospirales</taxon>
        <taxon>Lachnospiraceae</taxon>
        <taxon>Hungatella</taxon>
    </lineage>
</organism>